<gene>
    <name evidence="9" type="ORF">BDY21DRAFT_333136</name>
</gene>
<evidence type="ECO:0000256" key="4">
    <source>
        <dbReference type="ARBA" id="ARBA00023136"/>
    </source>
</evidence>
<dbReference type="GO" id="GO:0098852">
    <property type="term" value="C:lytic vacuole membrane"/>
    <property type="evidence" value="ECO:0007669"/>
    <property type="project" value="UniProtKB-ARBA"/>
</dbReference>
<dbReference type="FunFam" id="1.20.1280.290:FF:000009">
    <property type="entry name" value="PQ loop repeat family protein"/>
    <property type="match status" value="1"/>
</dbReference>
<reference evidence="9" key="1">
    <citation type="journal article" date="2020" name="Stud. Mycol.">
        <title>101 Dothideomycetes genomes: a test case for predicting lifestyles and emergence of pathogens.</title>
        <authorList>
            <person name="Haridas S."/>
            <person name="Albert R."/>
            <person name="Binder M."/>
            <person name="Bloem J."/>
            <person name="Labutti K."/>
            <person name="Salamov A."/>
            <person name="Andreopoulos B."/>
            <person name="Baker S."/>
            <person name="Barry K."/>
            <person name="Bills G."/>
            <person name="Bluhm B."/>
            <person name="Cannon C."/>
            <person name="Castanera R."/>
            <person name="Culley D."/>
            <person name="Daum C."/>
            <person name="Ezra D."/>
            <person name="Gonzalez J."/>
            <person name="Henrissat B."/>
            <person name="Kuo A."/>
            <person name="Liang C."/>
            <person name="Lipzen A."/>
            <person name="Lutzoni F."/>
            <person name="Magnuson J."/>
            <person name="Mondo S."/>
            <person name="Nolan M."/>
            <person name="Ohm R."/>
            <person name="Pangilinan J."/>
            <person name="Park H.-J."/>
            <person name="Ramirez L."/>
            <person name="Alfaro M."/>
            <person name="Sun H."/>
            <person name="Tritt A."/>
            <person name="Yoshinaga Y."/>
            <person name="Zwiers L.-H."/>
            <person name="Turgeon B."/>
            <person name="Goodwin S."/>
            <person name="Spatafora J."/>
            <person name="Crous P."/>
            <person name="Grigoriev I."/>
        </authorList>
    </citation>
    <scope>NUCLEOTIDE SEQUENCE</scope>
    <source>
        <strain evidence="9">ATCC 16933</strain>
    </source>
</reference>
<evidence type="ECO:0000256" key="3">
    <source>
        <dbReference type="ARBA" id="ARBA00022989"/>
    </source>
</evidence>
<dbReference type="GO" id="GO:0034486">
    <property type="term" value="P:vacuolar transmembrane transport"/>
    <property type="evidence" value="ECO:0007669"/>
    <property type="project" value="UniProtKB-ARBA"/>
</dbReference>
<dbReference type="InterPro" id="IPR051415">
    <property type="entry name" value="LAAT-1"/>
</dbReference>
<evidence type="ECO:0000256" key="8">
    <source>
        <dbReference type="SAM" id="Phobius"/>
    </source>
</evidence>
<dbReference type="SMART" id="SM00679">
    <property type="entry name" value="CTNS"/>
    <property type="match status" value="2"/>
</dbReference>
<protein>
    <submittedName>
        <fullName evidence="9">Vacuolar membrane PQ loop repeat protein</fullName>
    </submittedName>
</protein>
<dbReference type="PANTHER" id="PTHR16201:SF44">
    <property type="entry name" value="SEVEN TRANSMEMBRANE PROTEIN 1"/>
    <property type="match status" value="1"/>
</dbReference>
<evidence type="ECO:0000313" key="9">
    <source>
        <dbReference type="EMBL" id="KAF2461737.1"/>
    </source>
</evidence>
<evidence type="ECO:0000256" key="2">
    <source>
        <dbReference type="ARBA" id="ARBA00022692"/>
    </source>
</evidence>
<dbReference type="FunFam" id="1.20.1280.290:FF:000012">
    <property type="entry name" value="Vacuolar membrane PQ loop repeat protein"/>
    <property type="match status" value="1"/>
</dbReference>
<organism evidence="9 10">
    <name type="scientific">Lineolata rhizophorae</name>
    <dbReference type="NCBI Taxonomy" id="578093"/>
    <lineage>
        <taxon>Eukaryota</taxon>
        <taxon>Fungi</taxon>
        <taxon>Dikarya</taxon>
        <taxon>Ascomycota</taxon>
        <taxon>Pezizomycotina</taxon>
        <taxon>Dothideomycetes</taxon>
        <taxon>Dothideomycetes incertae sedis</taxon>
        <taxon>Lineolatales</taxon>
        <taxon>Lineolataceae</taxon>
        <taxon>Lineolata</taxon>
    </lineage>
</organism>
<name>A0A6A6PDB0_9PEZI</name>
<keyword evidence="4 8" id="KW-0472">Membrane</keyword>
<dbReference type="GO" id="GO:0015174">
    <property type="term" value="F:basic amino acid transmembrane transporter activity"/>
    <property type="evidence" value="ECO:0007669"/>
    <property type="project" value="UniProtKB-ARBA"/>
</dbReference>
<feature type="transmembrane region" description="Helical" evidence="8">
    <location>
        <begin position="191"/>
        <end position="212"/>
    </location>
</feature>
<feature type="transmembrane region" description="Helical" evidence="8">
    <location>
        <begin position="20"/>
        <end position="41"/>
    </location>
</feature>
<dbReference type="Pfam" id="PF04193">
    <property type="entry name" value="PQ-loop"/>
    <property type="match status" value="2"/>
</dbReference>
<keyword evidence="3 8" id="KW-1133">Transmembrane helix</keyword>
<dbReference type="PANTHER" id="PTHR16201">
    <property type="entry name" value="SEVEN TRANSMEMBRANE PROTEIN 1-RELATED"/>
    <property type="match status" value="1"/>
</dbReference>
<sequence>MSQAVALAESVPLTAHEALSGVFGSVSLAAWIFLLVPQLVTNYRMRSAEGISLAFLTVWFVGDVTNLVGAVWASLVPTVIALAVYFCFADLVLIAQCVYYNVLNARRAARKASVQSGNGSATAADDDAAGSREEEPLLSRRESAASSIGLPGSHRRRSSATSSARRQHRGSQPRRDSLARIVEEGSGRREWVTNVASIAAVCAVGSVGWVVAWKSGAWAPQPSEEGREAEGMPVGAEVLGYVSAVCYLGARIPQIVKNYRDKSCEGLSLLFFMLSLLGNLTYGAGILCHSIEKEYFLRNLPWLIGSLGTMVEDVTIFAQFRIYGDKSESEAVV</sequence>
<keyword evidence="10" id="KW-1185">Reference proteome</keyword>
<dbReference type="EMBL" id="MU001671">
    <property type="protein sequence ID" value="KAF2461737.1"/>
    <property type="molecule type" value="Genomic_DNA"/>
</dbReference>
<dbReference type="InterPro" id="IPR006603">
    <property type="entry name" value="PQ-loop_rpt"/>
</dbReference>
<evidence type="ECO:0000256" key="1">
    <source>
        <dbReference type="ARBA" id="ARBA00004141"/>
    </source>
</evidence>
<feature type="region of interest" description="Disordered" evidence="7">
    <location>
        <begin position="116"/>
        <end position="179"/>
    </location>
</feature>
<dbReference type="Proteomes" id="UP000799766">
    <property type="component" value="Unassembled WGS sequence"/>
</dbReference>
<feature type="transmembrane region" description="Helical" evidence="8">
    <location>
        <begin position="267"/>
        <end position="288"/>
    </location>
</feature>
<evidence type="ECO:0000256" key="7">
    <source>
        <dbReference type="SAM" id="MobiDB-lite"/>
    </source>
</evidence>
<evidence type="ECO:0000256" key="6">
    <source>
        <dbReference type="ARBA" id="ARBA00050768"/>
    </source>
</evidence>
<feature type="transmembrane region" description="Helical" evidence="8">
    <location>
        <begin position="79"/>
        <end position="102"/>
    </location>
</feature>
<comment type="catalytic activity">
    <reaction evidence="6">
        <text>L-histidine(out) + L-arginine(in) = L-histidine(in) + L-arginine(out)</text>
        <dbReference type="Rhea" id="RHEA:71063"/>
        <dbReference type="ChEBI" id="CHEBI:32682"/>
        <dbReference type="ChEBI" id="CHEBI:57595"/>
    </reaction>
</comment>
<accession>A0A6A6PDB0</accession>
<feature type="transmembrane region" description="Helical" evidence="8">
    <location>
        <begin position="53"/>
        <end position="73"/>
    </location>
</feature>
<proteinExistence type="inferred from homology"/>
<dbReference type="Gene3D" id="1.20.1280.290">
    <property type="match status" value="2"/>
</dbReference>
<comment type="similarity">
    <text evidence="5">Belongs to the laat-1 family.</text>
</comment>
<comment type="subcellular location">
    <subcellularLocation>
        <location evidence="1">Membrane</location>
        <topology evidence="1">Multi-pass membrane protein</topology>
    </subcellularLocation>
</comment>
<evidence type="ECO:0000256" key="5">
    <source>
        <dbReference type="ARBA" id="ARBA00038039"/>
    </source>
</evidence>
<dbReference type="OrthoDB" id="8048523at2759"/>
<keyword evidence="2 8" id="KW-0812">Transmembrane</keyword>
<feature type="compositionally biased region" description="Basic and acidic residues" evidence="7">
    <location>
        <begin position="129"/>
        <end position="143"/>
    </location>
</feature>
<dbReference type="AlphaFoldDB" id="A0A6A6PDB0"/>
<evidence type="ECO:0000313" key="10">
    <source>
        <dbReference type="Proteomes" id="UP000799766"/>
    </source>
</evidence>